<evidence type="ECO:0000256" key="1">
    <source>
        <dbReference type="SAM" id="Coils"/>
    </source>
</evidence>
<keyword evidence="1" id="KW-0175">Coiled coil</keyword>
<accession>A0A1M5Y7K0</accession>
<evidence type="ECO:0000313" key="2">
    <source>
        <dbReference type="EMBL" id="SHI08061.1"/>
    </source>
</evidence>
<protein>
    <submittedName>
        <fullName evidence="2">Uncharacterized protein</fullName>
    </submittedName>
</protein>
<feature type="coiled-coil region" evidence="1">
    <location>
        <begin position="424"/>
        <end position="451"/>
    </location>
</feature>
<sequence length="533" mass="60494">MRNASESSRGMTDIVCPIREAIGVELRARREGGYRKPDPTLDPWQGLVRIDPRPGELTACKLDQALSNDALGPVQTCQKHAACFADTIGNDRALRYFEIKRLSNEFRRNLEQLLGQRRQFVGRQATVPLVHGLGEGERDASPDPDHGRFLDPQLPCDRVGSHIEESDKLGKANFSELEEFKTLQSKQEVSILKRRLRELNIEIVKLEEQGKIQYRLQLEGQRKAKFEELVAIDAAKPKEVAKPDQEDPEQKSLAAEVAQKVALLKSLGERIQRCVEATTRVKSDLQQIVSLQERLITLKSDAERTIGESAPQLKALGVDPAAIVAFTVNLNPIETRAEAIRAQLAILEMDRKLEFSDDADFSVLESLPDLRRAHAYVGQSIEGLKEKLGTPQRQYQNYLERLTSWQKRRDEMAGAETEAKPDSLRGIEAQLQYLDEELAALLGEKRNARRAIVNEIFDAKRKVLRFYADLKRSVETRLAAVRADGFWIEIDASFVIDIDFRRKFLELINRRRRGVFRDAQDADAELTSSLSRY</sequence>
<dbReference type="AlphaFoldDB" id="A0A1M5Y7K0"/>
<organism evidence="2 3">
    <name type="scientific">Bradyrhizobium erythrophlei</name>
    <dbReference type="NCBI Taxonomy" id="1437360"/>
    <lineage>
        <taxon>Bacteria</taxon>
        <taxon>Pseudomonadati</taxon>
        <taxon>Pseudomonadota</taxon>
        <taxon>Alphaproteobacteria</taxon>
        <taxon>Hyphomicrobiales</taxon>
        <taxon>Nitrobacteraceae</taxon>
        <taxon>Bradyrhizobium</taxon>
    </lineage>
</organism>
<reference evidence="2 3" key="1">
    <citation type="submission" date="2016-11" db="EMBL/GenBank/DDBJ databases">
        <authorList>
            <person name="Jaros S."/>
            <person name="Januszkiewicz K."/>
            <person name="Wedrychowicz H."/>
        </authorList>
    </citation>
    <scope>NUCLEOTIDE SEQUENCE [LARGE SCALE GENOMIC DNA]</scope>
    <source>
        <strain evidence="2 3">GAS138</strain>
    </source>
</reference>
<name>A0A1M5Y7K0_9BRAD</name>
<proteinExistence type="predicted"/>
<dbReference type="Proteomes" id="UP000189796">
    <property type="component" value="Chromosome I"/>
</dbReference>
<gene>
    <name evidence="2" type="ORF">SAMN05443248_8011</name>
</gene>
<dbReference type="EMBL" id="LT670817">
    <property type="protein sequence ID" value="SHI08061.1"/>
    <property type="molecule type" value="Genomic_DNA"/>
</dbReference>
<evidence type="ECO:0000313" key="3">
    <source>
        <dbReference type="Proteomes" id="UP000189796"/>
    </source>
</evidence>